<accession>A0ABQ3XF09</accession>
<dbReference type="EMBL" id="BOMG01000065">
    <property type="protein sequence ID" value="GID57080.1"/>
    <property type="molecule type" value="Genomic_DNA"/>
</dbReference>
<dbReference type="RefSeq" id="WP_203799334.1">
    <property type="nucleotide sequence ID" value="NZ_BAAAQE010000092.1"/>
</dbReference>
<proteinExistence type="predicted"/>
<reference evidence="1 2" key="1">
    <citation type="submission" date="2021-01" db="EMBL/GenBank/DDBJ databases">
        <title>Whole genome shotgun sequence of Actinoplanes couchii NBRC 106145.</title>
        <authorList>
            <person name="Komaki H."/>
            <person name="Tamura T."/>
        </authorList>
    </citation>
    <scope>NUCLEOTIDE SEQUENCE [LARGE SCALE GENOMIC DNA]</scope>
    <source>
        <strain evidence="1 2">NBRC 106145</strain>
    </source>
</reference>
<sequence>MLENSAIELRAAADYYRQTTLAAAIDLDRALPATGEWCPTVIETEVDVCPPLPFQDSRLPSRSLNTPDLEPENPVNTMGWMDYVSPTSWTMKGFDIVFGFDPIQEVQNKLFGDWEVLARMQPVLTNAATAVHDLAYNVQAGASALQEYWQGNAGDAAHRYFTDFATFVDRLRSPLASLAEEYRLMAEAVWEAGDAIGGLIKGICDAALIAGLAAAGGTATAMTGAGAAVGWGVAAAEAASMLAMWGTVTKYLAYADSAVKGFRSMVHIALSELESITPPLLGGDAGYDHPLSGVGAHA</sequence>
<gene>
    <name evidence="1" type="ORF">Aco03nite_054840</name>
</gene>
<dbReference type="Proteomes" id="UP000612282">
    <property type="component" value="Unassembled WGS sequence"/>
</dbReference>
<dbReference type="SUPFAM" id="SSF140453">
    <property type="entry name" value="EsxAB dimer-like"/>
    <property type="match status" value="1"/>
</dbReference>
<keyword evidence="2" id="KW-1185">Reference proteome</keyword>
<protein>
    <recommendedName>
        <fullName evidence="3">WXG100 family type VII secretion target</fullName>
    </recommendedName>
</protein>
<name>A0ABQ3XF09_9ACTN</name>
<dbReference type="InterPro" id="IPR036689">
    <property type="entry name" value="ESAT-6-like_sf"/>
</dbReference>
<evidence type="ECO:0008006" key="3">
    <source>
        <dbReference type="Google" id="ProtNLM"/>
    </source>
</evidence>
<evidence type="ECO:0000313" key="1">
    <source>
        <dbReference type="EMBL" id="GID57080.1"/>
    </source>
</evidence>
<evidence type="ECO:0000313" key="2">
    <source>
        <dbReference type="Proteomes" id="UP000612282"/>
    </source>
</evidence>
<organism evidence="1 2">
    <name type="scientific">Actinoplanes couchii</name>
    <dbReference type="NCBI Taxonomy" id="403638"/>
    <lineage>
        <taxon>Bacteria</taxon>
        <taxon>Bacillati</taxon>
        <taxon>Actinomycetota</taxon>
        <taxon>Actinomycetes</taxon>
        <taxon>Micromonosporales</taxon>
        <taxon>Micromonosporaceae</taxon>
        <taxon>Actinoplanes</taxon>
    </lineage>
</organism>
<dbReference type="Gene3D" id="1.10.287.1060">
    <property type="entry name" value="ESAT-6-like"/>
    <property type="match status" value="1"/>
</dbReference>
<comment type="caution">
    <text evidence="1">The sequence shown here is derived from an EMBL/GenBank/DDBJ whole genome shotgun (WGS) entry which is preliminary data.</text>
</comment>